<evidence type="ECO:0000313" key="12">
    <source>
        <dbReference type="EMBL" id="CAD8575214.1"/>
    </source>
</evidence>
<dbReference type="PANTHER" id="PTHR14009:SF1">
    <property type="entry name" value="MITOCHONDRIAL PROTON_CALCIUM EXCHANGER PROTEIN"/>
    <property type="match status" value="1"/>
</dbReference>
<dbReference type="AlphaFoldDB" id="A0A7S0KBW1"/>
<feature type="domain" description="Letm1 RBD" evidence="11">
    <location>
        <begin position="319"/>
        <end position="605"/>
    </location>
</feature>
<comment type="subcellular location">
    <subcellularLocation>
        <location evidence="1">Mitochondrion inner membrane</location>
        <topology evidence="1">Single-pass membrane protein</topology>
    </subcellularLocation>
</comment>
<dbReference type="GO" id="GO:0030003">
    <property type="term" value="P:intracellular monoatomic cation homeostasis"/>
    <property type="evidence" value="ECO:0007669"/>
    <property type="project" value="TreeGrafter"/>
</dbReference>
<proteinExistence type="predicted"/>
<evidence type="ECO:0000256" key="4">
    <source>
        <dbReference type="ARBA" id="ARBA00022989"/>
    </source>
</evidence>
<keyword evidence="4 9" id="KW-1133">Transmembrane helix</keyword>
<dbReference type="EMBL" id="HBEW01000096">
    <property type="protein sequence ID" value="CAD8575214.1"/>
    <property type="molecule type" value="Transcribed_RNA"/>
</dbReference>
<feature type="region of interest" description="Disordered" evidence="8">
    <location>
        <begin position="52"/>
        <end position="91"/>
    </location>
</feature>
<evidence type="ECO:0000256" key="9">
    <source>
        <dbReference type="SAM" id="Phobius"/>
    </source>
</evidence>
<keyword evidence="2 9" id="KW-0812">Transmembrane</keyword>
<protein>
    <recommendedName>
        <fullName evidence="13">Mitochondrial proton/calcium exchanger protein</fullName>
    </recommendedName>
</protein>
<feature type="region of interest" description="Disordered" evidence="8">
    <location>
        <begin position="813"/>
        <end position="852"/>
    </location>
</feature>
<dbReference type="InterPro" id="IPR044202">
    <property type="entry name" value="LETM1/MDM38-like"/>
</dbReference>
<dbReference type="PANTHER" id="PTHR14009">
    <property type="entry name" value="LEUCINE ZIPPER-EF-HAND CONTAINING TRANSMEMBRANE PROTEIN"/>
    <property type="match status" value="1"/>
</dbReference>
<dbReference type="GO" id="GO:0005743">
    <property type="term" value="C:mitochondrial inner membrane"/>
    <property type="evidence" value="ECO:0007669"/>
    <property type="project" value="UniProtKB-SubCell"/>
</dbReference>
<dbReference type="PROSITE" id="PS50222">
    <property type="entry name" value="EF_HAND_2"/>
    <property type="match status" value="1"/>
</dbReference>
<dbReference type="GO" id="GO:0043022">
    <property type="term" value="F:ribosome binding"/>
    <property type="evidence" value="ECO:0007669"/>
    <property type="project" value="InterPro"/>
</dbReference>
<dbReference type="InterPro" id="IPR033122">
    <property type="entry name" value="LETM1-like_RBD"/>
</dbReference>
<evidence type="ECO:0000256" key="8">
    <source>
        <dbReference type="SAM" id="MobiDB-lite"/>
    </source>
</evidence>
<evidence type="ECO:0008006" key="13">
    <source>
        <dbReference type="Google" id="ProtNLM"/>
    </source>
</evidence>
<evidence type="ECO:0000256" key="5">
    <source>
        <dbReference type="ARBA" id="ARBA00023128"/>
    </source>
</evidence>
<dbReference type="PROSITE" id="PS00018">
    <property type="entry name" value="EF_HAND_1"/>
    <property type="match status" value="1"/>
</dbReference>
<evidence type="ECO:0000259" key="11">
    <source>
        <dbReference type="PROSITE" id="PS51758"/>
    </source>
</evidence>
<name>A0A7S0KBW1_9CHLO</name>
<dbReference type="InterPro" id="IPR018247">
    <property type="entry name" value="EF_Hand_1_Ca_BS"/>
</dbReference>
<keyword evidence="5 7" id="KW-0496">Mitochondrion</keyword>
<evidence type="ECO:0000259" key="10">
    <source>
        <dbReference type="PROSITE" id="PS50222"/>
    </source>
</evidence>
<organism evidence="12">
    <name type="scientific">Ostreococcus mediterraneus</name>
    <dbReference type="NCBI Taxonomy" id="1486918"/>
    <lineage>
        <taxon>Eukaryota</taxon>
        <taxon>Viridiplantae</taxon>
        <taxon>Chlorophyta</taxon>
        <taxon>Mamiellophyceae</taxon>
        <taxon>Mamiellales</taxon>
        <taxon>Bathycoccaceae</taxon>
        <taxon>Ostreococcus</taxon>
    </lineage>
</organism>
<dbReference type="InterPro" id="IPR002048">
    <property type="entry name" value="EF_hand_dom"/>
</dbReference>
<sequence>MRRASPSVFVAAGATPREALRALCASIATHVEHTACALAFDDVHARGRARRGYASTARGAAREGARGMRDEDARSGARGLAASAEPRRRGAAPASAWARDALVAGYSRDVRWMHPRASSERARGGDGYRIRRGFAAEPLRAETPKEDEAPAAEPIQLDLAALDRARAEIDMLHRERQLKSWQRVYASTKAGVMYVASLGPWALKLSRMSKSEWRATVSEGWVHFKEEMSHYWSGAKLLWVEVKIASRLSWRLMSGQELSRRERKQLTRTTADVFRLVPFAAFVLIPFMELLLPVALKLFPNMLPSTFRNELKHEEEMKKKLKAKLEVARFLQDTVKVMAKGLKHSRSGVTRERADDLYVFMKKIRSGAQVTNDDILKFSKLFSDEFTLYQVNRAQLVNMCKFVGLAPYGTDTFLRFQLRNKLREIKNDDRLIKLEGLETMTTGELRSAARMRGMRWEEDRESLLAQLTDWIELSLKHNLPSTLLLLSRAFAITTETGAAVDAKAKVFQDLTDTLASLPEDVVSSAAVDEGLSHEKEDYTKKIEYLQREEEIIAQESKETKSIQEAEKALAEAKQEAPPVAATAEMAAPIDVVVDQAAAEMTDVTGVIMKTDAEPPAPKKPEAFKEDVVCAEEQATYEREKRAKRAAQLSRLLTMISDHSSVSVERQELMALVKKGLDQYEDRLEVAKESTAGDEASPFDADAVSASVDVCEKEAALTNELADQVSARVDKMLQSASKDIDEAEKRIGDKLRVLDADCDGKITMSELLKVREAFGADALSESDEIEMVNILSGLIKADGSIAVEDLRKLTGDIIATDFQDGEDEHEDNEDDAPPPPTREPQESADVPPPPPST</sequence>
<reference evidence="12" key="1">
    <citation type="submission" date="2021-01" db="EMBL/GenBank/DDBJ databases">
        <authorList>
            <person name="Corre E."/>
            <person name="Pelletier E."/>
            <person name="Niang G."/>
            <person name="Scheremetjew M."/>
            <person name="Finn R."/>
            <person name="Kale V."/>
            <person name="Holt S."/>
            <person name="Cochrane G."/>
            <person name="Meng A."/>
            <person name="Brown T."/>
            <person name="Cohen L."/>
        </authorList>
    </citation>
    <scope>NUCLEOTIDE SEQUENCE</scope>
    <source>
        <strain evidence="12">Clade-D-RCC2572</strain>
    </source>
</reference>
<evidence type="ECO:0000256" key="2">
    <source>
        <dbReference type="ARBA" id="ARBA00022692"/>
    </source>
</evidence>
<dbReference type="PROSITE" id="PS51758">
    <property type="entry name" value="LETM1_RBD"/>
    <property type="match status" value="1"/>
</dbReference>
<evidence type="ECO:0000256" key="1">
    <source>
        <dbReference type="ARBA" id="ARBA00004434"/>
    </source>
</evidence>
<accession>A0A7S0KBW1</accession>
<keyword evidence="3" id="KW-0999">Mitochondrion inner membrane</keyword>
<evidence type="ECO:0000256" key="7">
    <source>
        <dbReference type="PROSITE-ProRule" id="PRU01094"/>
    </source>
</evidence>
<dbReference type="Pfam" id="PF07766">
    <property type="entry name" value="LETM1_RBD"/>
    <property type="match status" value="1"/>
</dbReference>
<evidence type="ECO:0000256" key="6">
    <source>
        <dbReference type="ARBA" id="ARBA00023136"/>
    </source>
</evidence>
<feature type="transmembrane region" description="Helical" evidence="9">
    <location>
        <begin position="273"/>
        <end position="296"/>
    </location>
</feature>
<feature type="compositionally biased region" description="Basic and acidic residues" evidence="8">
    <location>
        <begin position="60"/>
        <end position="75"/>
    </location>
</feature>
<feature type="domain" description="EF-hand" evidence="10">
    <location>
        <begin position="741"/>
        <end position="776"/>
    </location>
</feature>
<keyword evidence="6 9" id="KW-0472">Membrane</keyword>
<dbReference type="GO" id="GO:0005509">
    <property type="term" value="F:calcium ion binding"/>
    <property type="evidence" value="ECO:0007669"/>
    <property type="project" value="InterPro"/>
</dbReference>
<gene>
    <name evidence="12" type="ORF">OMED0929_LOCUS79</name>
</gene>
<feature type="compositionally biased region" description="Acidic residues" evidence="8">
    <location>
        <begin position="818"/>
        <end position="831"/>
    </location>
</feature>
<evidence type="ECO:0000256" key="3">
    <source>
        <dbReference type="ARBA" id="ARBA00022792"/>
    </source>
</evidence>